<dbReference type="PANTHER" id="PTHR40518:SF1">
    <property type="entry name" value="ACETOACETATE DECARBOXYLASE"/>
    <property type="match status" value="1"/>
</dbReference>
<evidence type="ECO:0000313" key="3">
    <source>
        <dbReference type="Proteomes" id="UP001296104"/>
    </source>
</evidence>
<keyword evidence="3" id="KW-1185">Reference proteome</keyword>
<keyword evidence="1" id="KW-0732">Signal</keyword>
<evidence type="ECO:0000256" key="1">
    <source>
        <dbReference type="SAM" id="SignalP"/>
    </source>
</evidence>
<dbReference type="Proteomes" id="UP001296104">
    <property type="component" value="Unassembled WGS sequence"/>
</dbReference>
<dbReference type="AlphaFoldDB" id="A0AAI9EC88"/>
<feature type="chain" id="PRO_5042528998" evidence="1">
    <location>
        <begin position="17"/>
        <end position="348"/>
    </location>
</feature>
<protein>
    <submittedName>
        <fullName evidence="2">Uncharacterized protein</fullName>
    </submittedName>
</protein>
<feature type="signal peptide" evidence="1">
    <location>
        <begin position="1"/>
        <end position="16"/>
    </location>
</feature>
<dbReference type="SUPFAM" id="SSF160104">
    <property type="entry name" value="Acetoacetate decarboxylase-like"/>
    <property type="match status" value="1"/>
</dbReference>
<evidence type="ECO:0000313" key="2">
    <source>
        <dbReference type="EMBL" id="CAK4032721.1"/>
    </source>
</evidence>
<accession>A0AAI9EC88</accession>
<dbReference type="PANTHER" id="PTHR40518">
    <property type="entry name" value="ACETOACETATE DECARBOXYLASE"/>
    <property type="match status" value="1"/>
</dbReference>
<proteinExistence type="predicted"/>
<organism evidence="2 3">
    <name type="scientific">Lecanosticta acicola</name>
    <dbReference type="NCBI Taxonomy" id="111012"/>
    <lineage>
        <taxon>Eukaryota</taxon>
        <taxon>Fungi</taxon>
        <taxon>Dikarya</taxon>
        <taxon>Ascomycota</taxon>
        <taxon>Pezizomycotina</taxon>
        <taxon>Dothideomycetes</taxon>
        <taxon>Dothideomycetidae</taxon>
        <taxon>Mycosphaerellales</taxon>
        <taxon>Mycosphaerellaceae</taxon>
        <taxon>Lecanosticta</taxon>
    </lineage>
</organism>
<dbReference type="EMBL" id="CAVMBE010000069">
    <property type="protein sequence ID" value="CAK4032721.1"/>
    <property type="molecule type" value="Genomic_DNA"/>
</dbReference>
<gene>
    <name evidence="2" type="ORF">LECACI_7A007879</name>
</gene>
<dbReference type="InterPro" id="IPR023375">
    <property type="entry name" value="ADC_dom_sf"/>
</dbReference>
<sequence length="348" mass="38139">MLLWGAFAALLASVVAEPGCNNCTNESTDPYVLVPAPWTLKGTIYSTFLLPGLGVPLDLTLPNKTFPPLERQYPNSTAGTYVGEIGIIQLVRYTESPVGPYDEMFIVPGFYDYQRGGKTERNLRISRIYVSQKYSVWNARSTWNQPKHLARFNWTSNADGGESVKVYPFDTTGDTTESGPSEKPWFQMTFSPLLPENLVDIELPGLLSLKTGDLNPKIPFSSALYGLLGINATLTQPPLPTHKDAFGALVNGGPVWKDVVPGEYSNKTILGTMNMDQTGGDGEETGVNAVGDEFFQNFWPGVLPRTTSVEANSIQRSGTLPAPYQSFHGISGIQPVFGLQRHMYDTKS</sequence>
<comment type="caution">
    <text evidence="2">The sequence shown here is derived from an EMBL/GenBank/DDBJ whole genome shotgun (WGS) entry which is preliminary data.</text>
</comment>
<name>A0AAI9EC88_9PEZI</name>
<reference evidence="2" key="1">
    <citation type="submission" date="2023-11" db="EMBL/GenBank/DDBJ databases">
        <authorList>
            <person name="Alioto T."/>
            <person name="Alioto T."/>
            <person name="Gomez Garrido J."/>
        </authorList>
    </citation>
    <scope>NUCLEOTIDE SEQUENCE</scope>
</reference>